<evidence type="ECO:0000313" key="2">
    <source>
        <dbReference type="EMBL" id="PSK88077.1"/>
    </source>
</evidence>
<dbReference type="Pfam" id="PF03435">
    <property type="entry name" value="Sacchrp_dh_NADP"/>
    <property type="match status" value="1"/>
</dbReference>
<feature type="domain" description="Saccharopine dehydrogenase NADP binding" evidence="1">
    <location>
        <begin position="6"/>
        <end position="130"/>
    </location>
</feature>
<comment type="caution">
    <text evidence="2">The sequence shown here is derived from an EMBL/GenBank/DDBJ whole genome shotgun (WGS) entry which is preliminary data.</text>
</comment>
<dbReference type="PANTHER" id="PTHR43781:SF1">
    <property type="entry name" value="SACCHAROPINE DEHYDROGENASE"/>
    <property type="match status" value="1"/>
</dbReference>
<proteinExistence type="predicted"/>
<dbReference type="InterPro" id="IPR005097">
    <property type="entry name" value="Sacchrp_dh_NADP-bd"/>
</dbReference>
<gene>
    <name evidence="2" type="ORF">CLV63_13039</name>
</gene>
<protein>
    <submittedName>
        <fullName evidence="2">Saccharopine dehydrogenase-like protein</fullName>
    </submittedName>
</protein>
<dbReference type="SUPFAM" id="SSF51735">
    <property type="entry name" value="NAD(P)-binding Rossmann-fold domains"/>
    <property type="match status" value="1"/>
</dbReference>
<dbReference type="EMBL" id="PYGA01000030">
    <property type="protein sequence ID" value="PSK88077.1"/>
    <property type="molecule type" value="Genomic_DNA"/>
</dbReference>
<evidence type="ECO:0000313" key="3">
    <source>
        <dbReference type="Proteomes" id="UP000240542"/>
    </source>
</evidence>
<dbReference type="AlphaFoldDB" id="A0A2P8CT02"/>
<dbReference type="Gene3D" id="3.40.50.720">
    <property type="entry name" value="NAD(P)-binding Rossmann-like Domain"/>
    <property type="match status" value="1"/>
</dbReference>
<dbReference type="Proteomes" id="UP000240542">
    <property type="component" value="Unassembled WGS sequence"/>
</dbReference>
<reference evidence="2 3" key="1">
    <citation type="submission" date="2018-03" db="EMBL/GenBank/DDBJ databases">
        <title>Genomic Encyclopedia of Archaeal and Bacterial Type Strains, Phase II (KMG-II): from individual species to whole genera.</title>
        <authorList>
            <person name="Goeker M."/>
        </authorList>
    </citation>
    <scope>NUCLEOTIDE SEQUENCE [LARGE SCALE GENOMIC DNA]</scope>
    <source>
        <strain evidence="2 3">DSM 45312</strain>
    </source>
</reference>
<evidence type="ECO:0000259" key="1">
    <source>
        <dbReference type="Pfam" id="PF03435"/>
    </source>
</evidence>
<dbReference type="RefSeq" id="WP_106586480.1">
    <property type="nucleotide sequence ID" value="NZ_PYGA01000030.1"/>
</dbReference>
<dbReference type="InterPro" id="IPR036291">
    <property type="entry name" value="NAD(P)-bd_dom_sf"/>
</dbReference>
<dbReference type="OrthoDB" id="4369409at2"/>
<dbReference type="PANTHER" id="PTHR43781">
    <property type="entry name" value="SACCHAROPINE DEHYDROGENASE"/>
    <property type="match status" value="1"/>
</dbReference>
<organism evidence="2 3">
    <name type="scientific">Murinocardiopsis flavida</name>
    <dbReference type="NCBI Taxonomy" id="645275"/>
    <lineage>
        <taxon>Bacteria</taxon>
        <taxon>Bacillati</taxon>
        <taxon>Actinomycetota</taxon>
        <taxon>Actinomycetes</taxon>
        <taxon>Streptosporangiales</taxon>
        <taxon>Nocardiopsidaceae</taxon>
        <taxon>Murinocardiopsis</taxon>
    </lineage>
</organism>
<accession>A0A2P8CT02</accession>
<name>A0A2P8CT02_9ACTN</name>
<keyword evidence="3" id="KW-1185">Reference proteome</keyword>
<sequence>MTTPLIAIYGATGHTGRLVAGELLSRGHDVVLAGRDAAALAAMSVELADPQRVHTHPAPLDDPSALRALAERAAVIVNCAGPFSITGAPVAAAAIGAGCHYIDHAVESHHVKHLFDDFQGPARDAGVVVVPGLSFYGGLGDLLASAVADGLSDIERVVVAYAVSGWRLTTAAKDTAAQLFAETERITFSDGVQHVGYVEPRNSVFAFPPPIGPRTMIAPFPSCEIVTIPRHVAARNVDLLLTAATFEEEHVFTSEHIDTEARARSEFTVAVDAVAGPAGARGRITGADLWRAAALASVEGAERLAGGEGPATGGVLSSAEAFPAGPFLRTLERLGAFTVDLPTQKG</sequence>